<dbReference type="AlphaFoldDB" id="A0A3L8S8J6"/>
<feature type="compositionally biased region" description="Polar residues" evidence="1">
    <location>
        <begin position="213"/>
        <end position="222"/>
    </location>
</feature>
<feature type="compositionally biased region" description="Polar residues" evidence="1">
    <location>
        <begin position="147"/>
        <end position="158"/>
    </location>
</feature>
<gene>
    <name evidence="3" type="ORF">DV515_00010690</name>
</gene>
<organism evidence="3 4">
    <name type="scientific">Chloebia gouldiae</name>
    <name type="common">Gouldian finch</name>
    <name type="synonym">Erythrura gouldiae</name>
    <dbReference type="NCBI Taxonomy" id="44316"/>
    <lineage>
        <taxon>Eukaryota</taxon>
        <taxon>Metazoa</taxon>
        <taxon>Chordata</taxon>
        <taxon>Craniata</taxon>
        <taxon>Vertebrata</taxon>
        <taxon>Euteleostomi</taxon>
        <taxon>Archelosauria</taxon>
        <taxon>Archosauria</taxon>
        <taxon>Dinosauria</taxon>
        <taxon>Saurischia</taxon>
        <taxon>Theropoda</taxon>
        <taxon>Coelurosauria</taxon>
        <taxon>Aves</taxon>
        <taxon>Neognathae</taxon>
        <taxon>Neoaves</taxon>
        <taxon>Telluraves</taxon>
        <taxon>Australaves</taxon>
        <taxon>Passeriformes</taxon>
        <taxon>Passeroidea</taxon>
        <taxon>Passeridae</taxon>
        <taxon>Chloebia</taxon>
    </lineage>
</organism>
<dbReference type="PANTHER" id="PTHR34394">
    <property type="entry name" value="SIMILAR TO RIKEN CDNA 2310022B05"/>
    <property type="match status" value="1"/>
</dbReference>
<accession>A0A3L8S8J6</accession>
<name>A0A3L8S8J6_CHLGU</name>
<evidence type="ECO:0000313" key="3">
    <source>
        <dbReference type="EMBL" id="RLV98507.1"/>
    </source>
</evidence>
<feature type="region of interest" description="Disordered" evidence="1">
    <location>
        <begin position="207"/>
        <end position="322"/>
    </location>
</feature>
<feature type="compositionally biased region" description="Polar residues" evidence="1">
    <location>
        <begin position="167"/>
        <end position="179"/>
    </location>
</feature>
<evidence type="ECO:0000259" key="2">
    <source>
        <dbReference type="Pfam" id="PF15797"/>
    </source>
</evidence>
<dbReference type="OMA" id="EQSEFHS"/>
<sequence>MASMAAAIAASRTAVMNGNRPLDERERKRFSYFSSLSPMARKIMAEKERIRERYGPEWERLPPRQQDEIIDKCLVEPHVQARYAAHRGTTRPPAPPASYPSLRLNTGQKVVRFGDEDITWQDEHSAPFSWETKSQMEFSVASLSIQEQGGAQLQNEQRQPVKAASGVQASKSSQANKTPGSEGLIAASRKEEESSFWKINAERSKFEGDKSEFQSLTPSQIKSMEKGEKPLPSFYRQESAPKEMTKAEKPSITKPEKSVVPSTPSVSLEWEKSRPTQLPTSSLDDFFLPDPPQDLASSRTNKEDTEGTILTDPQMPGQTSTSNVILKTGFDFLDNW</sequence>
<dbReference type="PANTHER" id="PTHR34394:SF1">
    <property type="entry name" value="SIMILAR TO RIKEN CDNA 2310022B05"/>
    <property type="match status" value="1"/>
</dbReference>
<dbReference type="Pfam" id="PF15797">
    <property type="entry name" value="DUF4706"/>
    <property type="match status" value="1"/>
</dbReference>
<proteinExistence type="predicted"/>
<keyword evidence="4" id="KW-1185">Reference proteome</keyword>
<evidence type="ECO:0000313" key="4">
    <source>
        <dbReference type="Proteomes" id="UP000276834"/>
    </source>
</evidence>
<dbReference type="EMBL" id="QUSF01000040">
    <property type="protein sequence ID" value="RLV98507.1"/>
    <property type="molecule type" value="Genomic_DNA"/>
</dbReference>
<reference evidence="3 4" key="1">
    <citation type="journal article" date="2018" name="Proc. R. Soc. B">
        <title>A non-coding region near Follistatin controls head colour polymorphism in the Gouldian finch.</title>
        <authorList>
            <person name="Toomey M.B."/>
            <person name="Marques C.I."/>
            <person name="Andrade P."/>
            <person name="Araujo P.M."/>
            <person name="Sabatino S."/>
            <person name="Gazda M.A."/>
            <person name="Afonso S."/>
            <person name="Lopes R.J."/>
            <person name="Corbo J.C."/>
            <person name="Carneiro M."/>
        </authorList>
    </citation>
    <scope>NUCLEOTIDE SEQUENCE [LARGE SCALE GENOMIC DNA]</scope>
    <source>
        <strain evidence="3">Red01</strain>
        <tissue evidence="3">Muscle</tissue>
    </source>
</reference>
<protein>
    <recommendedName>
        <fullName evidence="2">DUF4706 domain-containing protein</fullName>
    </recommendedName>
</protein>
<feature type="compositionally biased region" description="Basic and acidic residues" evidence="1">
    <location>
        <begin position="239"/>
        <end position="257"/>
    </location>
</feature>
<evidence type="ECO:0000256" key="1">
    <source>
        <dbReference type="SAM" id="MobiDB-lite"/>
    </source>
</evidence>
<dbReference type="Proteomes" id="UP000276834">
    <property type="component" value="Unassembled WGS sequence"/>
</dbReference>
<dbReference type="STRING" id="44316.ENSEGOP00005011829"/>
<dbReference type="OrthoDB" id="5984457at2759"/>
<feature type="domain" description="DUF4706" evidence="2">
    <location>
        <begin position="31"/>
        <end position="139"/>
    </location>
</feature>
<comment type="caution">
    <text evidence="3">The sequence shown here is derived from an EMBL/GenBank/DDBJ whole genome shotgun (WGS) entry which is preliminary data.</text>
</comment>
<dbReference type="InterPro" id="IPR031600">
    <property type="entry name" value="DUF4706"/>
</dbReference>
<feature type="region of interest" description="Disordered" evidence="1">
    <location>
        <begin position="84"/>
        <end position="103"/>
    </location>
</feature>
<feature type="region of interest" description="Disordered" evidence="1">
    <location>
        <begin position="147"/>
        <end position="195"/>
    </location>
</feature>